<evidence type="ECO:0000313" key="3">
    <source>
        <dbReference type="Proteomes" id="UP000231279"/>
    </source>
</evidence>
<accession>A0A2G9HIN2</accession>
<dbReference type="AlphaFoldDB" id="A0A2G9HIN2"/>
<evidence type="ECO:0000313" key="2">
    <source>
        <dbReference type="EMBL" id="PIN17386.1"/>
    </source>
</evidence>
<keyword evidence="2" id="KW-0808">Transferase</keyword>
<keyword evidence="3" id="KW-1185">Reference proteome</keyword>
<dbReference type="InterPro" id="IPR044575">
    <property type="entry name" value="RAY1-like"/>
</dbReference>
<gene>
    <name evidence="2" type="ORF">CDL12_09956</name>
</gene>
<protein>
    <submittedName>
        <fullName evidence="2">Fucosylgalactoside 3-alpha-galactosyltransferase</fullName>
        <ecNumber evidence="2">2.4.1.37</ecNumber>
    </submittedName>
</protein>
<dbReference type="PANTHER" id="PTHR47483">
    <property type="entry name" value="BETA-ARABINOFURANOSYLTRANSFERASE RAY1"/>
    <property type="match status" value="1"/>
</dbReference>
<sequence>MKSVEGIERCFEKEPLKLLTSISLPLSLDSLLLMRADQKKTIILGVAGYSYKDMLMSWVCRLHHLQVSNFLVCALDDEIYDFSVLQGLPVIKCANPPTNISFDDCHFGTECFQKVTKVKSRTVLQILKFGYNVLLSDVDVYWFKDPLTYLSSFGPAVLVAQSDEYNTTGPINLPRRLNSGFYYAHSDNITIAALEKVVKHAATSNLSEQPSFYDTLCGEGGSYRLGDYQCLDPETSLVVHFLNRNLFPNGAYEGLWEKKDVKKACIKRGCLILHNNWISGRQKKLERQVLSGLWDYDINTRMCLQSWHKTNIRSYF</sequence>
<proteinExistence type="predicted"/>
<dbReference type="OrthoDB" id="540503at2759"/>
<keyword evidence="2" id="KW-0328">Glycosyltransferase</keyword>
<dbReference type="InterPro" id="IPR005069">
    <property type="entry name" value="Nucl-diP-sugar_transferase"/>
</dbReference>
<dbReference type="PANTHER" id="PTHR47483:SF1">
    <property type="entry name" value="BETA-ARABINOFURANOSYLTRANSFERASE RAY1"/>
    <property type="match status" value="1"/>
</dbReference>
<dbReference type="GO" id="GO:0004381">
    <property type="term" value="F:fucosylgalactoside 3-alpha-galactosyltransferase activity"/>
    <property type="evidence" value="ECO:0007669"/>
    <property type="project" value="UniProtKB-EC"/>
</dbReference>
<dbReference type="Proteomes" id="UP000231279">
    <property type="component" value="Unassembled WGS sequence"/>
</dbReference>
<evidence type="ECO:0000259" key="1">
    <source>
        <dbReference type="Pfam" id="PF03407"/>
    </source>
</evidence>
<dbReference type="EC" id="2.4.1.37" evidence="2"/>
<dbReference type="Pfam" id="PF03407">
    <property type="entry name" value="Nucleotid_trans"/>
    <property type="match status" value="1"/>
</dbReference>
<dbReference type="STRING" id="429701.A0A2G9HIN2"/>
<dbReference type="EMBL" id="NKXS01001680">
    <property type="protein sequence ID" value="PIN17386.1"/>
    <property type="molecule type" value="Genomic_DNA"/>
</dbReference>
<reference evidence="3" key="1">
    <citation type="journal article" date="2018" name="Gigascience">
        <title>Genome assembly of the Pink Ipe (Handroanthus impetiginosus, Bignoniaceae), a highly valued, ecologically keystone Neotropical timber forest tree.</title>
        <authorList>
            <person name="Silva-Junior O.B."/>
            <person name="Grattapaglia D."/>
            <person name="Novaes E."/>
            <person name="Collevatti R.G."/>
        </authorList>
    </citation>
    <scope>NUCLEOTIDE SEQUENCE [LARGE SCALE GENOMIC DNA]</scope>
    <source>
        <strain evidence="3">cv. UFG-1</strain>
    </source>
</reference>
<name>A0A2G9HIN2_9LAMI</name>
<organism evidence="2 3">
    <name type="scientific">Handroanthus impetiginosus</name>
    <dbReference type="NCBI Taxonomy" id="429701"/>
    <lineage>
        <taxon>Eukaryota</taxon>
        <taxon>Viridiplantae</taxon>
        <taxon>Streptophyta</taxon>
        <taxon>Embryophyta</taxon>
        <taxon>Tracheophyta</taxon>
        <taxon>Spermatophyta</taxon>
        <taxon>Magnoliopsida</taxon>
        <taxon>eudicotyledons</taxon>
        <taxon>Gunneridae</taxon>
        <taxon>Pentapetalae</taxon>
        <taxon>asterids</taxon>
        <taxon>lamiids</taxon>
        <taxon>Lamiales</taxon>
        <taxon>Bignoniaceae</taxon>
        <taxon>Crescentiina</taxon>
        <taxon>Tabebuia alliance</taxon>
        <taxon>Handroanthus</taxon>
    </lineage>
</organism>
<feature type="domain" description="Nucleotide-diphospho-sugar transferase" evidence="1">
    <location>
        <begin position="67"/>
        <end position="287"/>
    </location>
</feature>
<comment type="caution">
    <text evidence="2">The sequence shown here is derived from an EMBL/GenBank/DDBJ whole genome shotgun (WGS) entry which is preliminary data.</text>
</comment>